<proteinExistence type="predicted"/>
<feature type="transmembrane region" description="Helical" evidence="2">
    <location>
        <begin position="341"/>
        <end position="367"/>
    </location>
</feature>
<feature type="transmembrane region" description="Helical" evidence="2">
    <location>
        <begin position="387"/>
        <end position="408"/>
    </location>
</feature>
<keyword evidence="2" id="KW-1133">Transmembrane helix</keyword>
<dbReference type="Proteomes" id="UP000017746">
    <property type="component" value="Chromosome"/>
</dbReference>
<dbReference type="AlphaFoldDB" id="U5W5C6"/>
<protein>
    <recommendedName>
        <fullName evidence="5">ABC transporter permease</fullName>
    </recommendedName>
</protein>
<dbReference type="RefSeq" id="WP_023560753.1">
    <property type="nucleotide sequence ID" value="NC_022657.1"/>
</dbReference>
<keyword evidence="4" id="KW-1185">Reference proteome</keyword>
<sequence>MIKLLHAEWTKLRTVRGWMIALVVAAAAVVGLGLLAGGQGSCGRNGPGSECVLPVGPGGEEVVDRFGLVHRPLTGDGTLTVRVRALTGLLPPRPDGREEKEGGSPRQAGPGAGGEPGLAPWAKAGLIIKDGTSAGSTYAAVMLTGAHGVRMQHDFVHDRAGADRAEWLRLTRSGPAITGEQSPDGTSWTTVGTVRLDGLPATAEVGLFATSPQHTWLSRNGVGMTDATGGPSFATGTFDSITLRGAWRNGPWTRTAVGGDDGSAGDGDPATGEVSVTGSGDIAPAVSGLAGLGTTISQTLTGTFAGLIVVVVLGAMVMTAEYRSGLVRTSFAAMPGRGRVVAAKAVVLGGTTFAVGTVAAVIVVVAGQRVLRANGVYLHPVSTAAEVRVIAGTGALLAGAALLSLALGTVLRRSLTAVTTGIVVIVLPYLLALTVLPTVAAEWLLRVTPAAAFALQGTAPRYPQVENFYLPANGYFPLPPWAGLAVLAAWTALALTAATIVLRRRDA</sequence>
<dbReference type="PANTHER" id="PTHR37305:SF1">
    <property type="entry name" value="MEMBRANE PROTEIN"/>
    <property type="match status" value="1"/>
</dbReference>
<gene>
    <name evidence="3" type="ORF">AFR_30790</name>
</gene>
<dbReference type="Gene3D" id="2.60.120.200">
    <property type="match status" value="1"/>
</dbReference>
<evidence type="ECO:0000256" key="2">
    <source>
        <dbReference type="SAM" id="Phobius"/>
    </source>
</evidence>
<name>U5W5C6_9ACTN</name>
<evidence type="ECO:0000313" key="4">
    <source>
        <dbReference type="Proteomes" id="UP000017746"/>
    </source>
</evidence>
<dbReference type="OrthoDB" id="185815at2"/>
<evidence type="ECO:0000313" key="3">
    <source>
        <dbReference type="EMBL" id="AGZ44418.1"/>
    </source>
</evidence>
<dbReference type="KEGG" id="afs:AFR_30790"/>
<evidence type="ECO:0000256" key="1">
    <source>
        <dbReference type="SAM" id="MobiDB-lite"/>
    </source>
</evidence>
<dbReference type="PATRIC" id="fig|1246995.3.peg.6233"/>
<reference evidence="3 4" key="1">
    <citation type="journal article" date="2014" name="J. Biotechnol.">
        <title>Complete genome sequence of the actinobacterium Actinoplanes friuliensis HAG 010964, producer of the lipopeptide antibiotic friulimycin.</title>
        <authorList>
            <person name="Ruckert C."/>
            <person name="Szczepanowski R."/>
            <person name="Albersmeier A."/>
            <person name="Goesmann A."/>
            <person name="Fischer N."/>
            <person name="Steinkamper A."/>
            <person name="Puhler A."/>
            <person name="Biener R."/>
            <person name="Schwartz D."/>
            <person name="Kalinowski J."/>
        </authorList>
    </citation>
    <scope>NUCLEOTIDE SEQUENCE [LARGE SCALE GENOMIC DNA]</scope>
    <source>
        <strain evidence="3 4">DSM 7358</strain>
    </source>
</reference>
<feature type="compositionally biased region" description="Basic and acidic residues" evidence="1">
    <location>
        <begin position="94"/>
        <end position="103"/>
    </location>
</feature>
<feature type="transmembrane region" description="Helical" evidence="2">
    <location>
        <begin position="300"/>
        <end position="320"/>
    </location>
</feature>
<organism evidence="3 4">
    <name type="scientific">Actinoplanes friuliensis DSM 7358</name>
    <dbReference type="NCBI Taxonomy" id="1246995"/>
    <lineage>
        <taxon>Bacteria</taxon>
        <taxon>Bacillati</taxon>
        <taxon>Actinomycetota</taxon>
        <taxon>Actinomycetes</taxon>
        <taxon>Micromonosporales</taxon>
        <taxon>Micromonosporaceae</taxon>
        <taxon>Actinoplanes</taxon>
    </lineage>
</organism>
<dbReference type="EMBL" id="CP006272">
    <property type="protein sequence ID" value="AGZ44418.1"/>
    <property type="molecule type" value="Genomic_DNA"/>
</dbReference>
<feature type="region of interest" description="Disordered" evidence="1">
    <location>
        <begin position="87"/>
        <end position="116"/>
    </location>
</feature>
<dbReference type="STRING" id="1246995.AFR_30790"/>
<keyword evidence="2" id="KW-0812">Transmembrane</keyword>
<evidence type="ECO:0008006" key="5">
    <source>
        <dbReference type="Google" id="ProtNLM"/>
    </source>
</evidence>
<dbReference type="HOGENOM" id="CLU_534015_0_0_11"/>
<feature type="transmembrane region" description="Helical" evidence="2">
    <location>
        <begin position="481"/>
        <end position="502"/>
    </location>
</feature>
<feature type="transmembrane region" description="Helical" evidence="2">
    <location>
        <begin position="415"/>
        <end position="436"/>
    </location>
</feature>
<keyword evidence="2" id="KW-0472">Membrane</keyword>
<dbReference type="eggNOG" id="COG3506">
    <property type="taxonomic scope" value="Bacteria"/>
</dbReference>
<accession>U5W5C6</accession>
<dbReference type="PANTHER" id="PTHR37305">
    <property type="entry name" value="INTEGRAL MEMBRANE PROTEIN-RELATED"/>
    <property type="match status" value="1"/>
</dbReference>